<evidence type="ECO:0000256" key="4">
    <source>
        <dbReference type="RuleBase" id="RU003512"/>
    </source>
</evidence>
<name>A0ABR9KK04_9ACTN</name>
<accession>A0ABR9KK04</accession>
<evidence type="ECO:0000313" key="7">
    <source>
        <dbReference type="Proteomes" id="UP000661607"/>
    </source>
</evidence>
<dbReference type="PROSITE" id="PS51257">
    <property type="entry name" value="PROKAR_LIPOPROTEIN"/>
    <property type="match status" value="1"/>
</dbReference>
<dbReference type="Proteomes" id="UP000661607">
    <property type="component" value="Unassembled WGS sequence"/>
</dbReference>
<sequence>MMPYKARFFSLLAGGVLLATTAACGSGAAQTAAAPGGAAGDKPTVLAAFYPLQWLTEQIAGPDVTVQTLTAPGVEPHDLELTPQQVAGIGGASMTVYIKGLQPAVDEAIEQNAADKAFDAAAAVQTLPAHAEEEEEGGEAGHEHEHEVAYDPHLWLDPNRFAGVATKLGERLAEADQAHAQAYKDRAAKTVAALGALDQEFAKGLATCSTRSIVTAHEAFGYLADRYKLKQVGISIDPEAEPSPARIAEVAKVAKSEKVTTIFTEALVSTKVAEVLATEVGAKTAVLDPMESQPSGGDYLSAMRGNLTTLRTALGCTA</sequence>
<dbReference type="InterPro" id="IPR006128">
    <property type="entry name" value="Lipoprotein_PsaA-like"/>
</dbReference>
<dbReference type="PRINTS" id="PR00690">
    <property type="entry name" value="ADHESNFAMILY"/>
</dbReference>
<evidence type="ECO:0000313" key="6">
    <source>
        <dbReference type="EMBL" id="MBE1562300.1"/>
    </source>
</evidence>
<keyword evidence="7" id="KW-1185">Reference proteome</keyword>
<dbReference type="EMBL" id="JADBEF010000001">
    <property type="protein sequence ID" value="MBE1562300.1"/>
    <property type="molecule type" value="Genomic_DNA"/>
</dbReference>
<organism evidence="6 7">
    <name type="scientific">Nonomuraea africana</name>
    <dbReference type="NCBI Taxonomy" id="46171"/>
    <lineage>
        <taxon>Bacteria</taxon>
        <taxon>Bacillati</taxon>
        <taxon>Actinomycetota</taxon>
        <taxon>Actinomycetes</taxon>
        <taxon>Streptosporangiales</taxon>
        <taxon>Streptosporangiaceae</taxon>
        <taxon>Nonomuraea</taxon>
    </lineage>
</organism>
<evidence type="ECO:0000256" key="1">
    <source>
        <dbReference type="ARBA" id="ARBA00011028"/>
    </source>
</evidence>
<dbReference type="PANTHER" id="PTHR42953:SF3">
    <property type="entry name" value="HIGH-AFFINITY ZINC UPTAKE SYSTEM PROTEIN ZNUA"/>
    <property type="match status" value="1"/>
</dbReference>
<dbReference type="SUPFAM" id="SSF53807">
    <property type="entry name" value="Helical backbone' metal receptor"/>
    <property type="match status" value="1"/>
</dbReference>
<keyword evidence="2 4" id="KW-0813">Transport</keyword>
<dbReference type="InterPro" id="IPR006127">
    <property type="entry name" value="ZnuA-like"/>
</dbReference>
<protein>
    <submittedName>
        <fullName evidence="6">Zinc transport system substrate-binding protein</fullName>
    </submittedName>
</protein>
<reference evidence="6 7" key="1">
    <citation type="submission" date="2020-10" db="EMBL/GenBank/DDBJ databases">
        <title>Sequencing the genomes of 1000 actinobacteria strains.</title>
        <authorList>
            <person name="Klenk H.-P."/>
        </authorList>
    </citation>
    <scope>NUCLEOTIDE SEQUENCE [LARGE SCALE GENOMIC DNA]</scope>
    <source>
        <strain evidence="6 7">DSM 43748</strain>
    </source>
</reference>
<comment type="caution">
    <text evidence="6">The sequence shown here is derived from an EMBL/GenBank/DDBJ whole genome shotgun (WGS) entry which is preliminary data.</text>
</comment>
<dbReference type="Pfam" id="PF01297">
    <property type="entry name" value="ZnuA"/>
    <property type="match status" value="1"/>
</dbReference>
<dbReference type="PANTHER" id="PTHR42953">
    <property type="entry name" value="HIGH-AFFINITY ZINC UPTAKE SYSTEM PROTEIN ZNUA-RELATED"/>
    <property type="match status" value="1"/>
</dbReference>
<feature type="signal peptide" evidence="5">
    <location>
        <begin position="1"/>
        <end position="28"/>
    </location>
</feature>
<evidence type="ECO:0000256" key="5">
    <source>
        <dbReference type="SAM" id="SignalP"/>
    </source>
</evidence>
<evidence type="ECO:0000256" key="3">
    <source>
        <dbReference type="ARBA" id="ARBA00022729"/>
    </source>
</evidence>
<comment type="similarity">
    <text evidence="1 4">Belongs to the bacterial solute-binding protein 9 family.</text>
</comment>
<keyword evidence="3 5" id="KW-0732">Signal</keyword>
<dbReference type="InterPro" id="IPR050492">
    <property type="entry name" value="Bact_metal-bind_prot9"/>
</dbReference>
<feature type="chain" id="PRO_5046070491" evidence="5">
    <location>
        <begin position="29"/>
        <end position="318"/>
    </location>
</feature>
<proteinExistence type="inferred from homology"/>
<dbReference type="Gene3D" id="3.40.50.1980">
    <property type="entry name" value="Nitrogenase molybdenum iron protein domain"/>
    <property type="match status" value="2"/>
</dbReference>
<evidence type="ECO:0000256" key="2">
    <source>
        <dbReference type="ARBA" id="ARBA00022448"/>
    </source>
</evidence>
<gene>
    <name evidence="6" type="ORF">H4W81_005079</name>
</gene>